<dbReference type="Proteomes" id="UP000294192">
    <property type="component" value="Unassembled WGS sequence"/>
</dbReference>
<dbReference type="RefSeq" id="WP_168388392.1">
    <property type="nucleotide sequence ID" value="NZ_PSZO01000119.1"/>
</dbReference>
<proteinExistence type="predicted"/>
<accession>A0A4R0XRR5</accession>
<gene>
    <name evidence="1" type="ORF">C4B24_05115</name>
</gene>
<feature type="non-terminal residue" evidence="1">
    <location>
        <position position="193"/>
    </location>
</feature>
<evidence type="ECO:0000313" key="2">
    <source>
        <dbReference type="Proteomes" id="UP000294192"/>
    </source>
</evidence>
<comment type="caution">
    <text evidence="1">The sequence shown here is derived from an EMBL/GenBank/DDBJ whole genome shotgun (WGS) entry which is preliminary data.</text>
</comment>
<keyword evidence="2" id="KW-1185">Reference proteome</keyword>
<sequence>LLNLHRKSNFSISYYFNKVCDFTIRYSHTKEEWIEKYFELIKYFEENKGESGTSGFIEEAYVKIAHMYIFFNVKHTKEPDAGTISMSQAIKAIRGMDNLYKYDEKISKLFAEKIKNSQNWYDLRHLFSSIKIDSAGKKFIDELFVLSKRKINLINEYEFEYMGINLKHFQDLFNEKQSKELEKMIKLKENKFK</sequence>
<name>A0A4R0XRR5_9MOLU</name>
<reference evidence="1 2" key="1">
    <citation type="submission" date="2018-02" db="EMBL/GenBank/DDBJ databases">
        <title>Mycoplasma marinum and Mycoplasma todarodis sp. nov., moderately halophilic and psychrotolerant mycoplasmas isolated from cephalopods.</title>
        <authorList>
            <person name="Viver T."/>
        </authorList>
    </citation>
    <scope>NUCLEOTIDE SEQUENCE [LARGE SCALE GENOMIC DNA]</scope>
    <source>
        <strain evidence="1 2">PE</strain>
    </source>
</reference>
<dbReference type="EMBL" id="PSZO01000119">
    <property type="protein sequence ID" value="TCG10239.1"/>
    <property type="molecule type" value="Genomic_DNA"/>
</dbReference>
<evidence type="ECO:0000313" key="1">
    <source>
        <dbReference type="EMBL" id="TCG10239.1"/>
    </source>
</evidence>
<feature type="non-terminal residue" evidence="1">
    <location>
        <position position="1"/>
    </location>
</feature>
<organism evidence="1 2">
    <name type="scientific">Mycoplasma marinum</name>
    <dbReference type="NCBI Taxonomy" id="1937190"/>
    <lineage>
        <taxon>Bacteria</taxon>
        <taxon>Bacillati</taxon>
        <taxon>Mycoplasmatota</taxon>
        <taxon>Mollicutes</taxon>
        <taxon>Mycoplasmataceae</taxon>
        <taxon>Mycoplasma</taxon>
    </lineage>
</organism>
<dbReference type="AlphaFoldDB" id="A0A4R0XRR5"/>
<protein>
    <submittedName>
        <fullName evidence="1">Uncharacterized protein</fullName>
    </submittedName>
</protein>